<dbReference type="EMBL" id="JACIEM010000001">
    <property type="protein sequence ID" value="MBB4001620.1"/>
    <property type="molecule type" value="Genomic_DNA"/>
</dbReference>
<reference evidence="1 2" key="1">
    <citation type="submission" date="2020-08" db="EMBL/GenBank/DDBJ databases">
        <title>Genomic Encyclopedia of Type Strains, Phase IV (KMG-IV): sequencing the most valuable type-strain genomes for metagenomic binning, comparative biology and taxonomic classification.</title>
        <authorList>
            <person name="Goeker M."/>
        </authorList>
    </citation>
    <scope>NUCLEOTIDE SEQUENCE [LARGE SCALE GENOMIC DNA]</scope>
    <source>
        <strain evidence="1 2">DSM 103570</strain>
    </source>
</reference>
<organism evidence="1 2">
    <name type="scientific">Aurantimonas endophytica</name>
    <dbReference type="NCBI Taxonomy" id="1522175"/>
    <lineage>
        <taxon>Bacteria</taxon>
        <taxon>Pseudomonadati</taxon>
        <taxon>Pseudomonadota</taxon>
        <taxon>Alphaproteobacteria</taxon>
        <taxon>Hyphomicrobiales</taxon>
        <taxon>Aurantimonadaceae</taxon>
        <taxon>Aurantimonas</taxon>
    </lineage>
</organism>
<gene>
    <name evidence="1" type="ORF">GGR03_000667</name>
</gene>
<proteinExistence type="predicted"/>
<dbReference type="AlphaFoldDB" id="A0A7W6MN67"/>
<dbReference type="PROSITE" id="PS51257">
    <property type="entry name" value="PROKAR_LIPOPROTEIN"/>
    <property type="match status" value="1"/>
</dbReference>
<dbReference type="Proteomes" id="UP000588647">
    <property type="component" value="Unassembled WGS sequence"/>
</dbReference>
<protein>
    <submittedName>
        <fullName evidence="1">Uncharacterized protein</fullName>
    </submittedName>
</protein>
<accession>A0A7W6MN67</accession>
<comment type="caution">
    <text evidence="1">The sequence shown here is derived from an EMBL/GenBank/DDBJ whole genome shotgun (WGS) entry which is preliminary data.</text>
</comment>
<keyword evidence="2" id="KW-1185">Reference proteome</keyword>
<name>A0A7W6MN67_9HYPH</name>
<sequence>MELAKQVLRVSVVGLSAVMLCGCVAETGYYSGSYSVIYEEPIYAEPVYVIDDWPRYRPREHYRHRAWHPHHRERWDRGYRYRDRYY</sequence>
<evidence type="ECO:0000313" key="1">
    <source>
        <dbReference type="EMBL" id="MBB4001620.1"/>
    </source>
</evidence>
<evidence type="ECO:0000313" key="2">
    <source>
        <dbReference type="Proteomes" id="UP000588647"/>
    </source>
</evidence>